<evidence type="ECO:0000313" key="3">
    <source>
        <dbReference type="EMBL" id="WIM99418.1"/>
    </source>
</evidence>
<gene>
    <name evidence="3" type="ORF">ACTOB_003069</name>
</gene>
<evidence type="ECO:0000313" key="4">
    <source>
        <dbReference type="Proteomes" id="UP001240150"/>
    </source>
</evidence>
<dbReference type="SUPFAM" id="SSF54495">
    <property type="entry name" value="UBC-like"/>
    <property type="match status" value="1"/>
</dbReference>
<dbReference type="InterPro" id="IPR045430">
    <property type="entry name" value="EAD1"/>
</dbReference>
<dbReference type="EMBL" id="CP126980">
    <property type="protein sequence ID" value="WIM99418.1"/>
    <property type="molecule type" value="Genomic_DNA"/>
</dbReference>
<accession>A0ABY8WS68</accession>
<keyword evidence="4" id="KW-1185">Reference proteome</keyword>
<feature type="region of interest" description="Disordered" evidence="1">
    <location>
        <begin position="1"/>
        <end position="28"/>
    </location>
</feature>
<evidence type="ECO:0000256" key="1">
    <source>
        <dbReference type="SAM" id="MobiDB-lite"/>
    </source>
</evidence>
<evidence type="ECO:0000259" key="2">
    <source>
        <dbReference type="Pfam" id="PF19955"/>
    </source>
</evidence>
<dbReference type="Proteomes" id="UP001240150">
    <property type="component" value="Chromosome"/>
</dbReference>
<dbReference type="RefSeq" id="WP_284920856.1">
    <property type="nucleotide sequence ID" value="NZ_CP126980.1"/>
</dbReference>
<sequence>MGTPGALSGEPERFRMSGPEARLTPDEQDDLRDELARVFSDERSALRLVQQIRFPRARIPNWAGSTPEDWWEDIFVELANGIIATPYRSLIVATLRRYRENALCVRLAERYGLFGEDAPELEPKLKARAAAVLPFPATAKPVPGQCHVICRARTEEDLARVRGTLEALGLGPEEVWSTGTAASYRINTGDVAAARRRLITTDLAFILVAPGEPDYLFRELFFQGPDGSRFRVTDAPAQQTVGGLAGDVVREYTSLGDAGIRPTVVDRLDEEGERHRLDADQTLHEAGIRDGDSFRIGFEGTAGVVNPLDRQDALYRAKRQILGYAGNHPGFVVAANSPTLPTEYEFAFEQPGFGPPRVPGGEPVRVDHHEVLMQLGPEFPEKAPTVFWLSPVFHPNVYPNYDSDAARAEPNAQGLVCLGMLSEGWYPGLDLREVCQTLVEIAGYRNYDLFQPTGDVTLEGAEVRANFFDATAAAWAHGNQAAIEAVGGRPLARRVREPEYPNVIESLD</sequence>
<dbReference type="InterPro" id="IPR016135">
    <property type="entry name" value="UBQ-conjugating_enzyme/RWD"/>
</dbReference>
<protein>
    <submittedName>
        <fullName evidence="3">Effector-associated domain EAD1-containing protein</fullName>
    </submittedName>
</protein>
<proteinExistence type="predicted"/>
<reference evidence="3 4" key="1">
    <citation type="submission" date="2023-06" db="EMBL/GenBank/DDBJ databases">
        <authorList>
            <person name="Yushchuk O."/>
            <person name="Binda E."/>
            <person name="Ruckert-Reed C."/>
            <person name="Fedorenko V."/>
            <person name="Kalinowski J."/>
            <person name="Marinelli F."/>
        </authorList>
    </citation>
    <scope>NUCLEOTIDE SEQUENCE [LARGE SCALE GENOMIC DNA]</scope>
    <source>
        <strain evidence="3 4">NRRL 3884</strain>
    </source>
</reference>
<organism evidence="3 4">
    <name type="scientific">Actinoplanes oblitus</name>
    <dbReference type="NCBI Taxonomy" id="3040509"/>
    <lineage>
        <taxon>Bacteria</taxon>
        <taxon>Bacillati</taxon>
        <taxon>Actinomycetota</taxon>
        <taxon>Actinomycetes</taxon>
        <taxon>Micromonosporales</taxon>
        <taxon>Micromonosporaceae</taxon>
        <taxon>Actinoplanes</taxon>
    </lineage>
</organism>
<feature type="domain" description="Effector-associated" evidence="2">
    <location>
        <begin position="22"/>
        <end position="111"/>
    </location>
</feature>
<dbReference type="Pfam" id="PF19955">
    <property type="entry name" value="EAD1"/>
    <property type="match status" value="1"/>
</dbReference>
<name>A0ABY8WS68_9ACTN</name>
<dbReference type="CDD" id="cd00195">
    <property type="entry name" value="UBCc_UEV"/>
    <property type="match status" value="1"/>
</dbReference>
<dbReference type="Gene3D" id="3.10.110.10">
    <property type="entry name" value="Ubiquitin Conjugating Enzyme"/>
    <property type="match status" value="1"/>
</dbReference>